<dbReference type="GO" id="GO:0008757">
    <property type="term" value="F:S-adenosylmethionine-dependent methyltransferase activity"/>
    <property type="evidence" value="ECO:0007669"/>
    <property type="project" value="InterPro"/>
</dbReference>
<evidence type="ECO:0000313" key="5">
    <source>
        <dbReference type="EMBL" id="KAK3392535.1"/>
    </source>
</evidence>
<evidence type="ECO:0000256" key="2">
    <source>
        <dbReference type="ARBA" id="ARBA00022603"/>
    </source>
</evidence>
<dbReference type="Pfam" id="PF05724">
    <property type="entry name" value="TPMT"/>
    <property type="match status" value="1"/>
</dbReference>
<evidence type="ECO:0000256" key="4">
    <source>
        <dbReference type="ARBA" id="ARBA00022691"/>
    </source>
</evidence>
<dbReference type="Proteomes" id="UP001281003">
    <property type="component" value="Unassembled WGS sequence"/>
</dbReference>
<sequence length="293" mass="32448">MAAFRPSPFRPTMPLRVSSQPQTLLKTPATRPKEEHAAGWSSLWNSDRSHFWDRGKPSPALQDLLSLYPEVVSTLPDGSGRRPRALVPGCGKGYDVVMLALHGYDTYGLDVSERAVGSARQYAASELRNPSAYNFRSTSTSNSSPGSASHGTATFLVGNFFEQEWEAHLAPEGEQKFDLIYDYTFLCALSPDMRRDWARRMSELLAPNGILVCLEFPLYKDPKLPGPPWGLKGVHWNLLAQGGDGLVSGDADSSTSEESTSETGLFERVLYLQPERTYEIGQGTDMLSVWKLR</sequence>
<dbReference type="PANTHER" id="PTHR32183:SF6">
    <property type="entry name" value="CYSTEINE SULFINATE DESULFINASE_CYSTEINE DESULFURASE AND RELATED ENZYMES"/>
    <property type="match status" value="1"/>
</dbReference>
<proteinExistence type="predicted"/>
<comment type="caution">
    <text evidence="5">The sequence shown here is derived from an EMBL/GenBank/DDBJ whole genome shotgun (WGS) entry which is preliminary data.</text>
</comment>
<dbReference type="PANTHER" id="PTHR32183">
    <property type="match status" value="1"/>
</dbReference>
<keyword evidence="1" id="KW-0597">Phosphoprotein</keyword>
<dbReference type="PROSITE" id="PS51585">
    <property type="entry name" value="SAM_MT_TPMT"/>
    <property type="match status" value="1"/>
</dbReference>
<dbReference type="EMBL" id="JAUTDP010000011">
    <property type="protein sequence ID" value="KAK3392535.1"/>
    <property type="molecule type" value="Genomic_DNA"/>
</dbReference>
<dbReference type="SUPFAM" id="SSF53335">
    <property type="entry name" value="S-adenosyl-L-methionine-dependent methyltransferases"/>
    <property type="match status" value="1"/>
</dbReference>
<dbReference type="GO" id="GO:0032259">
    <property type="term" value="P:methylation"/>
    <property type="evidence" value="ECO:0007669"/>
    <property type="project" value="UniProtKB-KW"/>
</dbReference>
<reference evidence="5" key="2">
    <citation type="submission" date="2023-07" db="EMBL/GenBank/DDBJ databases">
        <authorList>
            <consortium name="Lawrence Berkeley National Laboratory"/>
            <person name="Haridas S."/>
            <person name="Hensen N."/>
            <person name="Bonometti L."/>
            <person name="Westerberg I."/>
            <person name="Brannstrom I.O."/>
            <person name="Guillou S."/>
            <person name="Cros-Aarteil S."/>
            <person name="Calhoun S."/>
            <person name="Kuo A."/>
            <person name="Mondo S."/>
            <person name="Pangilinan J."/>
            <person name="Riley R."/>
            <person name="LaButti K."/>
            <person name="Andreopoulos B."/>
            <person name="Lipzen A."/>
            <person name="Chen C."/>
            <person name="Yanf M."/>
            <person name="Daum C."/>
            <person name="Ng V."/>
            <person name="Clum A."/>
            <person name="Steindorff A."/>
            <person name="Ohm R."/>
            <person name="Martin F."/>
            <person name="Silar P."/>
            <person name="Natvig D."/>
            <person name="Lalanne C."/>
            <person name="Gautier V."/>
            <person name="Ament-velasquez S.L."/>
            <person name="Kruys A."/>
            <person name="Hutchinson M.I."/>
            <person name="Powell A.J."/>
            <person name="Barry K."/>
            <person name="Miller A.N."/>
            <person name="Grigoriev I.V."/>
            <person name="Debuchy R."/>
            <person name="Gladieux P."/>
            <person name="Thoren M.H."/>
            <person name="Johannesson H."/>
        </authorList>
    </citation>
    <scope>NUCLEOTIDE SEQUENCE</scope>
    <source>
        <strain evidence="5">FGSC 1904</strain>
    </source>
</reference>
<reference evidence="5" key="1">
    <citation type="journal article" date="2023" name="Mol. Phylogenet. Evol.">
        <title>Genome-scale phylogeny and comparative genomics of the fungal order Sordariales.</title>
        <authorList>
            <person name="Hensen N."/>
            <person name="Bonometti L."/>
            <person name="Westerberg I."/>
            <person name="Brannstrom I.O."/>
            <person name="Guillou S."/>
            <person name="Cros-Aarteil S."/>
            <person name="Calhoun S."/>
            <person name="Haridas S."/>
            <person name="Kuo A."/>
            <person name="Mondo S."/>
            <person name="Pangilinan J."/>
            <person name="Riley R."/>
            <person name="LaButti K."/>
            <person name="Andreopoulos B."/>
            <person name="Lipzen A."/>
            <person name="Chen C."/>
            <person name="Yan M."/>
            <person name="Daum C."/>
            <person name="Ng V."/>
            <person name="Clum A."/>
            <person name="Steindorff A."/>
            <person name="Ohm R.A."/>
            <person name="Martin F."/>
            <person name="Silar P."/>
            <person name="Natvig D.O."/>
            <person name="Lalanne C."/>
            <person name="Gautier V."/>
            <person name="Ament-Velasquez S.L."/>
            <person name="Kruys A."/>
            <person name="Hutchinson M.I."/>
            <person name="Powell A.J."/>
            <person name="Barry K."/>
            <person name="Miller A.N."/>
            <person name="Grigoriev I.V."/>
            <person name="Debuchy R."/>
            <person name="Gladieux P."/>
            <person name="Hiltunen Thoren M."/>
            <person name="Johannesson H."/>
        </authorList>
    </citation>
    <scope>NUCLEOTIDE SEQUENCE</scope>
    <source>
        <strain evidence="5">FGSC 1904</strain>
    </source>
</reference>
<keyword evidence="2 5" id="KW-0489">Methyltransferase</keyword>
<protein>
    <submittedName>
        <fullName evidence="5">S-adenosyl-L-methionine-dependent methyltransferase</fullName>
    </submittedName>
</protein>
<keyword evidence="6" id="KW-1185">Reference proteome</keyword>
<keyword evidence="3" id="KW-0808">Transferase</keyword>
<organism evidence="5 6">
    <name type="scientific">Sordaria brevicollis</name>
    <dbReference type="NCBI Taxonomy" id="83679"/>
    <lineage>
        <taxon>Eukaryota</taxon>
        <taxon>Fungi</taxon>
        <taxon>Dikarya</taxon>
        <taxon>Ascomycota</taxon>
        <taxon>Pezizomycotina</taxon>
        <taxon>Sordariomycetes</taxon>
        <taxon>Sordariomycetidae</taxon>
        <taxon>Sordariales</taxon>
        <taxon>Sordariaceae</taxon>
        <taxon>Sordaria</taxon>
    </lineage>
</organism>
<dbReference type="InterPro" id="IPR008854">
    <property type="entry name" value="TPMT"/>
</dbReference>
<accession>A0AAE0P3W9</accession>
<dbReference type="CDD" id="cd02440">
    <property type="entry name" value="AdoMet_MTases"/>
    <property type="match status" value="1"/>
</dbReference>
<evidence type="ECO:0000313" key="6">
    <source>
        <dbReference type="Proteomes" id="UP001281003"/>
    </source>
</evidence>
<keyword evidence="4" id="KW-0949">S-adenosyl-L-methionine</keyword>
<dbReference type="AlphaFoldDB" id="A0AAE0P3W9"/>
<dbReference type="InterPro" id="IPR029063">
    <property type="entry name" value="SAM-dependent_MTases_sf"/>
</dbReference>
<dbReference type="Gene3D" id="3.40.50.150">
    <property type="entry name" value="Vaccinia Virus protein VP39"/>
    <property type="match status" value="1"/>
</dbReference>
<evidence type="ECO:0000256" key="1">
    <source>
        <dbReference type="ARBA" id="ARBA00022553"/>
    </source>
</evidence>
<name>A0AAE0P3W9_SORBR</name>
<evidence type="ECO:0000256" key="3">
    <source>
        <dbReference type="ARBA" id="ARBA00022679"/>
    </source>
</evidence>
<gene>
    <name evidence="5" type="ORF">B0T20DRAFT_456005</name>
</gene>